<evidence type="ECO:0000313" key="6">
    <source>
        <dbReference type="EMBL" id="CAI9545226.1"/>
    </source>
</evidence>
<protein>
    <recommendedName>
        <fullName evidence="8">Serine/threonine-protein kinase MRCK beta</fullName>
    </recommendedName>
</protein>
<dbReference type="SMART" id="SM00285">
    <property type="entry name" value="PBD"/>
    <property type="match status" value="1"/>
</dbReference>
<dbReference type="PANTHER" id="PTHR22988">
    <property type="entry name" value="MYOTONIC DYSTROPHY S/T KINASE-RELATED"/>
    <property type="match status" value="1"/>
</dbReference>
<proteinExistence type="predicted"/>
<evidence type="ECO:0000313" key="7">
    <source>
        <dbReference type="Proteomes" id="UP001162483"/>
    </source>
</evidence>
<dbReference type="SUPFAM" id="SSF69322">
    <property type="entry name" value="Tricorn protease domain 2"/>
    <property type="match status" value="1"/>
</dbReference>
<dbReference type="SMART" id="SM00036">
    <property type="entry name" value="CNH"/>
    <property type="match status" value="1"/>
</dbReference>
<evidence type="ECO:0008006" key="8">
    <source>
        <dbReference type="Google" id="ProtNLM"/>
    </source>
</evidence>
<sequence>QAILQKNNLRNKVIHCPQEAYDSTLPLIKTVVAAAIIDRDRIAVGTEEGLYVIEVTRDVIVRAADCKKVYQIELAPKEKIVVLVCGRNRHVHLFPWASLDGSEGSFDIKLPESKGCQLIITGTLKKSPSSCLFVAVKRQIFCYEIQRTKPFHKKFNEILAPGIVQWMAVFKDKLCIGYQSGFCLLNIHGDGQPINLVNPNDTSLAFLSQQAMDALWCAVELGKDEYLLCFSQTGVYVDSQGRRSRLQELMWPATPVGCSCSSSYVTVYSEYGIDVFDVHTMEWVQTIGLRRIKPLNLEGSLNLLNSEPARLLYLKSVYSEGASLTVPETSDNSKKQMVRTRSKRRFVFKVPEEERLLQRREMLRDPELRSKMISNPTNFNHVAHMGPGDGMQVLMDLPLSVVPSSQEENTRERTRPPSTNLARQQQLRSRSYISWPSSGGGDSSRSISDADQDLEREPDSDSTKHSTPSNSSNPSGPPSPNSPHRNQLTLDGLDQSACDA</sequence>
<feature type="compositionally biased region" description="Basic and acidic residues" evidence="3">
    <location>
        <begin position="453"/>
        <end position="464"/>
    </location>
</feature>
<dbReference type="InterPro" id="IPR001180">
    <property type="entry name" value="CNH_dom"/>
</dbReference>
<dbReference type="EMBL" id="CATNWA010003382">
    <property type="protein sequence ID" value="CAI9545226.1"/>
    <property type="molecule type" value="Genomic_DNA"/>
</dbReference>
<evidence type="ECO:0000256" key="1">
    <source>
        <dbReference type="ARBA" id="ARBA00022527"/>
    </source>
</evidence>
<dbReference type="PROSITE" id="PS50219">
    <property type="entry name" value="CNH"/>
    <property type="match status" value="1"/>
</dbReference>
<dbReference type="CDD" id="cd00132">
    <property type="entry name" value="CRIB"/>
    <property type="match status" value="1"/>
</dbReference>
<accession>A0ABN9BCF1</accession>
<feature type="non-terminal residue" evidence="6">
    <location>
        <position position="1"/>
    </location>
</feature>
<name>A0ABN9BCF1_9NEOB</name>
<dbReference type="Gene3D" id="3.90.810.10">
    <property type="entry name" value="CRIB domain"/>
    <property type="match status" value="1"/>
</dbReference>
<comment type="caution">
    <text evidence="6">The sequence shown here is derived from an EMBL/GenBank/DDBJ whole genome shotgun (WGS) entry which is preliminary data.</text>
</comment>
<feature type="compositionally biased region" description="Polar residues" evidence="3">
    <location>
        <begin position="416"/>
        <end position="432"/>
    </location>
</feature>
<dbReference type="InterPro" id="IPR036936">
    <property type="entry name" value="CRIB_dom_sf"/>
</dbReference>
<reference evidence="6" key="1">
    <citation type="submission" date="2023-05" db="EMBL/GenBank/DDBJ databases">
        <authorList>
            <person name="Stuckert A."/>
        </authorList>
    </citation>
    <scope>NUCLEOTIDE SEQUENCE</scope>
</reference>
<keyword evidence="2" id="KW-0808">Transferase</keyword>
<evidence type="ECO:0000259" key="4">
    <source>
        <dbReference type="PROSITE" id="PS50108"/>
    </source>
</evidence>
<dbReference type="InterPro" id="IPR000095">
    <property type="entry name" value="CRIB_dom"/>
</dbReference>
<keyword evidence="2" id="KW-0418">Kinase</keyword>
<dbReference type="Proteomes" id="UP001162483">
    <property type="component" value="Unassembled WGS sequence"/>
</dbReference>
<feature type="domain" description="CNH" evidence="5">
    <location>
        <begin position="28"/>
        <end position="302"/>
    </location>
</feature>
<dbReference type="PANTHER" id="PTHR22988:SF34">
    <property type="entry name" value="SERINE_THREONINE-PROTEIN KINASE MRCK BETA"/>
    <property type="match status" value="1"/>
</dbReference>
<organism evidence="6 7">
    <name type="scientific">Staurois parvus</name>
    <dbReference type="NCBI Taxonomy" id="386267"/>
    <lineage>
        <taxon>Eukaryota</taxon>
        <taxon>Metazoa</taxon>
        <taxon>Chordata</taxon>
        <taxon>Craniata</taxon>
        <taxon>Vertebrata</taxon>
        <taxon>Euteleostomi</taxon>
        <taxon>Amphibia</taxon>
        <taxon>Batrachia</taxon>
        <taxon>Anura</taxon>
        <taxon>Neobatrachia</taxon>
        <taxon>Ranoidea</taxon>
        <taxon>Ranidae</taxon>
        <taxon>Staurois</taxon>
    </lineage>
</organism>
<feature type="domain" description="CRIB" evidence="4">
    <location>
        <begin position="373"/>
        <end position="386"/>
    </location>
</feature>
<gene>
    <name evidence="6" type="ORF">SPARVUS_LOCUS2618789</name>
</gene>
<dbReference type="InterPro" id="IPR050839">
    <property type="entry name" value="Rho-assoc_Ser/Thr_Kinase"/>
</dbReference>
<evidence type="ECO:0000256" key="2">
    <source>
        <dbReference type="ARBA" id="ARBA00022777"/>
    </source>
</evidence>
<dbReference type="Pfam" id="PF00780">
    <property type="entry name" value="CNH"/>
    <property type="match status" value="1"/>
</dbReference>
<dbReference type="PROSITE" id="PS50108">
    <property type="entry name" value="CRIB"/>
    <property type="match status" value="1"/>
</dbReference>
<feature type="region of interest" description="Disordered" evidence="3">
    <location>
        <begin position="402"/>
        <end position="500"/>
    </location>
</feature>
<evidence type="ECO:0000256" key="3">
    <source>
        <dbReference type="SAM" id="MobiDB-lite"/>
    </source>
</evidence>
<evidence type="ECO:0000259" key="5">
    <source>
        <dbReference type="PROSITE" id="PS50219"/>
    </source>
</evidence>
<keyword evidence="1" id="KW-0723">Serine/threonine-protein kinase</keyword>
<keyword evidence="7" id="KW-1185">Reference proteome</keyword>